<organism evidence="1 2">
    <name type="scientific">Aspergillus oryzae</name>
    <name type="common">Yellow koji mold</name>
    <dbReference type="NCBI Taxonomy" id="5062"/>
    <lineage>
        <taxon>Eukaryota</taxon>
        <taxon>Fungi</taxon>
        <taxon>Dikarya</taxon>
        <taxon>Ascomycota</taxon>
        <taxon>Pezizomycotina</taxon>
        <taxon>Eurotiomycetes</taxon>
        <taxon>Eurotiomycetidae</taxon>
        <taxon>Eurotiales</taxon>
        <taxon>Aspergillaceae</taxon>
        <taxon>Aspergillus</taxon>
        <taxon>Aspergillus subgen. Circumdati</taxon>
    </lineage>
</organism>
<evidence type="ECO:0000313" key="1">
    <source>
        <dbReference type="EMBL" id="OOO04455.1"/>
    </source>
</evidence>
<dbReference type="EMBL" id="MKZY01000011">
    <property type="protein sequence ID" value="OOO04455.1"/>
    <property type="molecule type" value="Genomic_DNA"/>
</dbReference>
<proteinExistence type="predicted"/>
<accession>A0A1S9D5V2</accession>
<evidence type="ECO:0000313" key="2">
    <source>
        <dbReference type="Proteomes" id="UP000190312"/>
    </source>
</evidence>
<comment type="caution">
    <text evidence="1">The sequence shown here is derived from an EMBL/GenBank/DDBJ whole genome shotgun (WGS) entry which is preliminary data.</text>
</comment>
<reference evidence="1 2" key="1">
    <citation type="submission" date="2016-10" db="EMBL/GenBank/DDBJ databases">
        <title>Genome sequencing of Aspergillus oryzae BCC7051.</title>
        <authorList>
            <person name="Thammarongtham C."/>
            <person name="Vorapreeda T."/>
            <person name="Nookaew I."/>
            <person name="Srisuk T."/>
            <person name="Land M."/>
            <person name="Jeennor S."/>
            <person name="Laoteng K."/>
        </authorList>
    </citation>
    <scope>NUCLEOTIDE SEQUENCE [LARGE SCALE GENOMIC DNA]</scope>
    <source>
        <strain evidence="1 2">BCC7051</strain>
    </source>
</reference>
<sequence>MSQAFAEAAPDEEDDLLDDVCPHGVQVLLNAQVVKASRVDGLARGGSPFAVLIPAYVASDDVYHDFSLIHVPPTIVRSLVKTPPRMYLHQRVPAGGSNHGWLRNMYYSTGQQLVRMDPAYYYWYVVLRPDHCWRLTSYPYYTKYARKGDPTFSDGVRK</sequence>
<name>A0A1S9D5V2_ASPOZ</name>
<dbReference type="AlphaFoldDB" id="A0A1S9D5V2"/>
<gene>
    <name evidence="1" type="ORF">OAory_01053020</name>
</gene>
<protein>
    <submittedName>
        <fullName evidence="1">Uncharacterized protein</fullName>
    </submittedName>
</protein>
<dbReference type="Proteomes" id="UP000190312">
    <property type="component" value="Unassembled WGS sequence"/>
</dbReference>